<gene>
    <name evidence="2" type="ORF">C8R28_101666</name>
</gene>
<evidence type="ECO:0000256" key="1">
    <source>
        <dbReference type="ARBA" id="ARBA00022649"/>
    </source>
</evidence>
<dbReference type="AlphaFoldDB" id="A0A2T5IM12"/>
<comment type="caution">
    <text evidence="2">The sequence shown here is derived from an EMBL/GenBank/DDBJ whole genome shotgun (WGS) entry which is preliminary data.</text>
</comment>
<dbReference type="Proteomes" id="UP000244110">
    <property type="component" value="Unassembled WGS sequence"/>
</dbReference>
<evidence type="ECO:0000313" key="3">
    <source>
        <dbReference type="Proteomes" id="UP000244110"/>
    </source>
</evidence>
<dbReference type="InterPro" id="IPR007712">
    <property type="entry name" value="RelE/ParE_toxin"/>
</dbReference>
<dbReference type="InterPro" id="IPR035093">
    <property type="entry name" value="RelE/ParE_toxin_dom_sf"/>
</dbReference>
<name>A0A2T5IM12_9PROT</name>
<organism evidence="2 3">
    <name type="scientific">Nitrosomonas ureae</name>
    <dbReference type="NCBI Taxonomy" id="44577"/>
    <lineage>
        <taxon>Bacteria</taxon>
        <taxon>Pseudomonadati</taxon>
        <taxon>Pseudomonadota</taxon>
        <taxon>Betaproteobacteria</taxon>
        <taxon>Nitrosomonadales</taxon>
        <taxon>Nitrosomonadaceae</taxon>
        <taxon>Nitrosomonas</taxon>
    </lineage>
</organism>
<protein>
    <submittedName>
        <fullName evidence="2">ParE-like toxin of type II ParDE toxin-antitoxin system</fullName>
    </submittedName>
</protein>
<accession>A0A2T5IM12</accession>
<proteinExistence type="predicted"/>
<dbReference type="Gene3D" id="3.30.2310.20">
    <property type="entry name" value="RelE-like"/>
    <property type="match status" value="1"/>
</dbReference>
<reference evidence="2 3" key="1">
    <citation type="submission" date="2018-04" db="EMBL/GenBank/DDBJ databases">
        <title>Active sludge and wastewater microbial communities from Klosterneuburg, Austria.</title>
        <authorList>
            <person name="Wagner M."/>
        </authorList>
    </citation>
    <scope>NUCLEOTIDE SEQUENCE [LARGE SCALE GENOMIC DNA]</scope>
    <source>
        <strain evidence="2 3">Nm4</strain>
    </source>
</reference>
<evidence type="ECO:0000313" key="2">
    <source>
        <dbReference type="EMBL" id="PTQ84862.1"/>
    </source>
</evidence>
<sequence length="127" mass="14823">MMRVIFTRLANQELEDAVRFYELEYSGLGRKFKEEVRKAALRIAAYPEGWSIERGNVRKCLLHKFPYKLLYAVDEIIFLSSRWRTNTGNQTTGLINMKHSRPMQPMSKTALLRISDHAIDITNYPAD</sequence>
<dbReference type="EMBL" id="QAOL01000016">
    <property type="protein sequence ID" value="PTQ84862.1"/>
    <property type="molecule type" value="Genomic_DNA"/>
</dbReference>
<keyword evidence="1" id="KW-1277">Toxin-antitoxin system</keyword>
<dbReference type="Pfam" id="PF05016">
    <property type="entry name" value="ParE_toxin"/>
    <property type="match status" value="1"/>
</dbReference>
<dbReference type="RefSeq" id="WP_219908981.1">
    <property type="nucleotide sequence ID" value="NZ_QAOL01000016.1"/>
</dbReference>